<proteinExistence type="predicted"/>
<accession>X8CA18</accession>
<organism evidence="1">
    <name type="scientific">Mycobacterium xenopi 4042</name>
    <dbReference type="NCBI Taxonomy" id="1299334"/>
    <lineage>
        <taxon>Bacteria</taxon>
        <taxon>Bacillati</taxon>
        <taxon>Actinomycetota</taxon>
        <taxon>Actinomycetes</taxon>
        <taxon>Mycobacteriales</taxon>
        <taxon>Mycobacteriaceae</taxon>
        <taxon>Mycobacterium</taxon>
    </lineage>
</organism>
<dbReference type="AlphaFoldDB" id="X8CA18"/>
<name>X8CA18_MYCXE</name>
<dbReference type="EMBL" id="JAOB01000034">
    <property type="protein sequence ID" value="EUA52165.1"/>
    <property type="molecule type" value="Genomic_DNA"/>
</dbReference>
<reference evidence="1" key="1">
    <citation type="submission" date="2014-01" db="EMBL/GenBank/DDBJ databases">
        <authorList>
            <person name="Brown-Elliot B."/>
            <person name="Wallace R."/>
            <person name="Lenaerts A."/>
            <person name="Ordway D."/>
            <person name="DeGroote M.A."/>
            <person name="Parker T."/>
            <person name="Sizemore C."/>
            <person name="Tallon L.J."/>
            <person name="Sadzewicz L.K."/>
            <person name="Sengamalay N."/>
            <person name="Fraser C.M."/>
            <person name="Hine E."/>
            <person name="Shefchek K.A."/>
            <person name="Das S.P."/>
            <person name="Tettelin H."/>
        </authorList>
    </citation>
    <scope>NUCLEOTIDE SEQUENCE [LARGE SCALE GENOMIC DNA]</scope>
    <source>
        <strain evidence="1">4042</strain>
    </source>
</reference>
<comment type="caution">
    <text evidence="1">The sequence shown here is derived from an EMBL/GenBank/DDBJ whole genome shotgun (WGS) entry which is preliminary data.</text>
</comment>
<protein>
    <submittedName>
        <fullName evidence="1">Uncharacterized protein</fullName>
    </submittedName>
</protein>
<evidence type="ECO:0000313" key="1">
    <source>
        <dbReference type="EMBL" id="EUA52165.1"/>
    </source>
</evidence>
<sequence length="39" mass="4213">MGASARPARFRATLPDRSDSVRAFGMTRQIMFGVPGMVA</sequence>
<gene>
    <name evidence="1" type="ORF">I553_10435</name>
</gene>